<comment type="subcellular location">
    <subcellularLocation>
        <location evidence="1">Cytoplasm</location>
    </subcellularLocation>
</comment>
<evidence type="ECO:0000256" key="3">
    <source>
        <dbReference type="ARBA" id="ARBA00011890"/>
    </source>
</evidence>
<dbReference type="EC" id="2.1.1.77" evidence="3"/>
<comment type="caution">
    <text evidence="12">The sequence shown here is derived from an EMBL/GenBank/DDBJ whole genome shotgun (WGS) entry which is preliminary data.</text>
</comment>
<dbReference type="InterPro" id="IPR000682">
    <property type="entry name" value="PCMT"/>
</dbReference>
<keyword evidence="5" id="KW-0963">Cytoplasm</keyword>
<evidence type="ECO:0000256" key="2">
    <source>
        <dbReference type="ARBA" id="ARBA00005369"/>
    </source>
</evidence>
<evidence type="ECO:0000256" key="5">
    <source>
        <dbReference type="ARBA" id="ARBA00022490"/>
    </source>
</evidence>
<dbReference type="GO" id="GO:0004719">
    <property type="term" value="F:protein-L-isoaspartate (D-aspartate) O-methyltransferase activity"/>
    <property type="evidence" value="ECO:0007669"/>
    <property type="project" value="UniProtKB-EC"/>
</dbReference>
<evidence type="ECO:0000256" key="7">
    <source>
        <dbReference type="ARBA" id="ARBA00022679"/>
    </source>
</evidence>
<dbReference type="PANTHER" id="PTHR11579:SF0">
    <property type="entry name" value="PROTEIN-L-ISOASPARTATE(D-ASPARTATE) O-METHYLTRANSFERASE"/>
    <property type="match status" value="1"/>
</dbReference>
<protein>
    <recommendedName>
        <fullName evidence="4">Protein-L-isoaspartate O-methyltransferase</fullName>
        <ecNumber evidence="3">2.1.1.77</ecNumber>
    </recommendedName>
    <alternativeName>
        <fullName evidence="11">L-isoaspartyl protein carboxyl methyltransferase</fullName>
    </alternativeName>
    <alternativeName>
        <fullName evidence="9">Protein L-isoaspartyl methyltransferase</fullName>
    </alternativeName>
    <alternativeName>
        <fullName evidence="10">Protein-beta-aspartate methyltransferase</fullName>
    </alternativeName>
</protein>
<keyword evidence="6 12" id="KW-0489">Methyltransferase</keyword>
<evidence type="ECO:0000313" key="13">
    <source>
        <dbReference type="Proteomes" id="UP000037178"/>
    </source>
</evidence>
<proteinExistence type="inferred from homology"/>
<dbReference type="InterPro" id="IPR029063">
    <property type="entry name" value="SAM-dependent_MTases_sf"/>
</dbReference>
<dbReference type="STRING" id="1675527.AIOL_001801"/>
<evidence type="ECO:0000256" key="1">
    <source>
        <dbReference type="ARBA" id="ARBA00004496"/>
    </source>
</evidence>
<keyword evidence="8" id="KW-0949">S-adenosyl-L-methionine</keyword>
<keyword evidence="13" id="KW-1185">Reference proteome</keyword>
<evidence type="ECO:0000256" key="10">
    <source>
        <dbReference type="ARBA" id="ARBA00031323"/>
    </source>
</evidence>
<dbReference type="AlphaFoldDB" id="A0A0J9E4V4"/>
<name>A0A0J9E4V4_9RHOB</name>
<reference evidence="12 13" key="1">
    <citation type="submission" date="2015-06" db="EMBL/GenBank/DDBJ databases">
        <title>Draft genome sequence of an Alphaproteobacteria species associated to the Mediterranean sponge Oscarella lobularis.</title>
        <authorList>
            <person name="Jourda C."/>
            <person name="Santini S."/>
            <person name="Claverie J.-M."/>
        </authorList>
    </citation>
    <scope>NUCLEOTIDE SEQUENCE [LARGE SCALE GENOMIC DNA]</scope>
    <source>
        <strain evidence="12">IGS</strain>
    </source>
</reference>
<keyword evidence="7 12" id="KW-0808">Transferase</keyword>
<evidence type="ECO:0000256" key="6">
    <source>
        <dbReference type="ARBA" id="ARBA00022603"/>
    </source>
</evidence>
<dbReference type="Gene3D" id="3.40.50.150">
    <property type="entry name" value="Vaccinia Virus protein VP39"/>
    <property type="match status" value="1"/>
</dbReference>
<evidence type="ECO:0000256" key="8">
    <source>
        <dbReference type="ARBA" id="ARBA00022691"/>
    </source>
</evidence>
<dbReference type="Pfam" id="PF01135">
    <property type="entry name" value="PCMT"/>
    <property type="match status" value="1"/>
</dbReference>
<gene>
    <name evidence="12" type="ORF">AIOL_001801</name>
</gene>
<dbReference type="CDD" id="cd02440">
    <property type="entry name" value="AdoMet_MTases"/>
    <property type="match status" value="1"/>
</dbReference>
<dbReference type="PATRIC" id="fig|1675527.3.peg.1895"/>
<dbReference type="GO" id="GO:0032259">
    <property type="term" value="P:methylation"/>
    <property type="evidence" value="ECO:0007669"/>
    <property type="project" value="UniProtKB-KW"/>
</dbReference>
<dbReference type="OrthoDB" id="9777638at2"/>
<evidence type="ECO:0000256" key="4">
    <source>
        <dbReference type="ARBA" id="ARBA00013346"/>
    </source>
</evidence>
<organism evidence="12 13">
    <name type="scientific">Candidatus Rhodobacter oscarellae</name>
    <dbReference type="NCBI Taxonomy" id="1675527"/>
    <lineage>
        <taxon>Bacteria</taxon>
        <taxon>Pseudomonadati</taxon>
        <taxon>Pseudomonadota</taxon>
        <taxon>Alphaproteobacteria</taxon>
        <taxon>Rhodobacterales</taxon>
        <taxon>Rhodobacter group</taxon>
        <taxon>Rhodobacter</taxon>
    </lineage>
</organism>
<comment type="similarity">
    <text evidence="2">Belongs to the methyltransferase superfamily. L-isoaspartyl/D-aspartyl protein methyltransferase family.</text>
</comment>
<accession>A0A0J9E4V4</accession>
<dbReference type="SUPFAM" id="SSF53335">
    <property type="entry name" value="S-adenosyl-L-methionine-dependent methyltransferases"/>
    <property type="match status" value="1"/>
</dbReference>
<dbReference type="GO" id="GO:0005737">
    <property type="term" value="C:cytoplasm"/>
    <property type="evidence" value="ECO:0007669"/>
    <property type="project" value="UniProtKB-SubCell"/>
</dbReference>
<dbReference type="RefSeq" id="WP_082152493.1">
    <property type="nucleotide sequence ID" value="NZ_LFTY01000002.1"/>
</dbReference>
<dbReference type="EMBL" id="LFTY01000002">
    <property type="protein sequence ID" value="KMW56844.1"/>
    <property type="molecule type" value="Genomic_DNA"/>
</dbReference>
<evidence type="ECO:0000313" key="12">
    <source>
        <dbReference type="EMBL" id="KMW56844.1"/>
    </source>
</evidence>
<dbReference type="PANTHER" id="PTHR11579">
    <property type="entry name" value="PROTEIN-L-ISOASPARTATE O-METHYLTRANSFERASE"/>
    <property type="match status" value="1"/>
</dbReference>
<evidence type="ECO:0000256" key="11">
    <source>
        <dbReference type="ARBA" id="ARBA00031350"/>
    </source>
</evidence>
<sequence>MHADHFIDQLRVLAALDDNPATNRTLAAFKSVAREDFVGNGPWKLRSALGDVTFPPRLTPDADPKWLYHSVLVVLDEEKGINIGDPSLWVSLIARADVQPGARVLQVGAGVGYYTAILSKLVGPTGHIVAYEVEEALAERAARNLADYENVEVRHGNAATDLTAMDQINLVVAFAGVTHVPDLWTTRLASDARLLLPLTGEEWWGAMILAKQTNCGFSAITLGRCGFYPCIGARRDDLAAKVSALFAKSERLRDWPLRIIGRGDEIRLEAAAT</sequence>
<dbReference type="Proteomes" id="UP000037178">
    <property type="component" value="Unassembled WGS sequence"/>
</dbReference>
<evidence type="ECO:0000256" key="9">
    <source>
        <dbReference type="ARBA" id="ARBA00030757"/>
    </source>
</evidence>